<dbReference type="InterPro" id="IPR048328">
    <property type="entry name" value="Dyp_perox_C"/>
</dbReference>
<accession>A0ABM4CTH3</accession>
<sequence>MAKNVDYYDDFLMQKGLLFAQPKYGCVYMFRETDRLADKKEACLKLKAIIYKIWLKFKPEVLNVVAAFDPQVWEDSHKDLPEWISKAGTIEKRSDSNNIIEGKSKFKNTGGFAIVMVRKMADHEKDFLIKIESLKIKFTKFVETYHLELLIQECDGKDAFSGLYIDGLGNKSEPSILQDTISCIPGVNGYPGGSYMLQQQLDFTWNILSQQNATDIALMIGRHKDNTMLIGNNQRTHITCVHKVHQDINARSKYRLHRISMPYTYKNEKSENQPGGFGGANKESGLFYISFSKSTEYILDILKDILGEKEDCTNDLLIAAMQSKGGAFYYTPAVKEFGDDPIVGNQKNTLLIDHWNVRHPSNYRLFYNHKEYLYRMGLARITLEKSKSPKKKKRDIQTYPEPLSERILHLTTKMFEDWEDTWFKPRNADPLPHLEDQFRMNRDIPISNFNGEKIQNIMSASLQMRCAVSLYLALSEVYTTSDLTDNAKDSYGVKNETFQLNPKDLIAGKIPVYGLGVGQLAMPYLTKDIDGELSSEHILAYAHKLSETSGFGHVVPNYQKIIQKGLPTFLKEMKSYMDSSTDSVKKEFYWCCLTAFKGIQKYLENYANLALFLANCGVEKDIHFAISSTECNELYSMAERLNWLANGNGNGSGKPRNFLEATQLLFTLHCCLHLCCEPVSIGRFDVILEEFFDPNDGSNQDVVDAFWIKIGEKVQLNRETRLDLYTVGTIAVPYRSDGMFARGDGCNQWVQQLTIGGFVADDSGERVLPSAKRIEISKLCLRSARRLPLNAPCLSLRVYSGMDDILLKEAAYTILSGGAHPVLPHDDLLIPALINTGLNPKDAINYSSDGCYEPVVPGKTEFSFAYVALLPILEMTLNHGATISNAGPAGMRGYAVSRDLRPDSGDIKSLDDIKKHFGMHLRLQMNDALSGLLSNYGNINTILTTPLLSSMIDGCLEKGRDHYNGGAELKMIGLMVVSFANTVDSLYAIQELCFGDKSFITLDQLVRTLQSDWGFDLQEPWFDPVDGEIGKQVSAANMKLIREVALSLPKLGLATKENERNKNTLSSYCPITLKEIASWLAKEIVLAFTEVTTLPKYTLNNIVKSLTEKYGTSDEKNGKKPFINFQLGSGTFEGYVGWGLGIGASADGRRKGQPLASDMSPAPLPQDISDSPRKVEDIYKILEYYDIEELKTGFSNGTEIDLTIDEDTNEEDLFQFLRNYADRKKSMGGNVLTLTCASQDTYRAAMKNPEKYDLVRVRTGGWGEFFISFYSAHQKQHLRRTFATVSSS</sequence>
<keyword evidence="2" id="KW-0456">Lyase</keyword>
<dbReference type="InterPro" id="IPR051215">
    <property type="entry name" value="GRE"/>
</dbReference>
<gene>
    <name evidence="8" type="primary">LOC100198634</name>
</gene>
<dbReference type="PROSITE" id="PS51149">
    <property type="entry name" value="GLY_RADICAL_2"/>
    <property type="match status" value="1"/>
</dbReference>
<dbReference type="PROSITE" id="PS51554">
    <property type="entry name" value="PFL"/>
    <property type="match status" value="1"/>
</dbReference>
<evidence type="ECO:0000256" key="3">
    <source>
        <dbReference type="PROSITE-ProRule" id="PRU00493"/>
    </source>
</evidence>
<evidence type="ECO:0000313" key="8">
    <source>
        <dbReference type="RefSeq" id="XP_065665230.1"/>
    </source>
</evidence>
<proteinExistence type="predicted"/>
<dbReference type="SUPFAM" id="SSF54909">
    <property type="entry name" value="Dimeric alpha+beta barrel"/>
    <property type="match status" value="1"/>
</dbReference>
<evidence type="ECO:0000256" key="2">
    <source>
        <dbReference type="ARBA" id="ARBA00023239"/>
    </source>
</evidence>
<feature type="domain" description="Glycine radical" evidence="5">
    <location>
        <begin position="1161"/>
        <end position="1286"/>
    </location>
</feature>
<evidence type="ECO:0000259" key="6">
    <source>
        <dbReference type="PROSITE" id="PS51554"/>
    </source>
</evidence>
<evidence type="ECO:0000313" key="7">
    <source>
        <dbReference type="Proteomes" id="UP001652625"/>
    </source>
</evidence>
<keyword evidence="1 3" id="KW-0556">Organic radical</keyword>
<feature type="region of interest" description="Disordered" evidence="4">
    <location>
        <begin position="1149"/>
        <end position="1168"/>
    </location>
</feature>
<organism evidence="7 8">
    <name type="scientific">Hydra vulgaris</name>
    <name type="common">Hydra</name>
    <name type="synonym">Hydra attenuata</name>
    <dbReference type="NCBI Taxonomy" id="6087"/>
    <lineage>
        <taxon>Eukaryota</taxon>
        <taxon>Metazoa</taxon>
        <taxon>Cnidaria</taxon>
        <taxon>Hydrozoa</taxon>
        <taxon>Hydroidolina</taxon>
        <taxon>Anthoathecata</taxon>
        <taxon>Aplanulata</taxon>
        <taxon>Hydridae</taxon>
        <taxon>Hydra</taxon>
    </lineage>
</organism>
<feature type="modified residue" description="Glycine radical" evidence="3">
    <location>
        <position position="1261"/>
    </location>
</feature>
<evidence type="ECO:0000256" key="1">
    <source>
        <dbReference type="ARBA" id="ARBA00022818"/>
    </source>
</evidence>
<dbReference type="PANTHER" id="PTHR43641">
    <property type="entry name" value="FORMATE ACETYLTRANSFERASE 3-RELATED"/>
    <property type="match status" value="1"/>
</dbReference>
<reference evidence="8" key="1">
    <citation type="submission" date="2025-08" db="UniProtKB">
        <authorList>
            <consortium name="RefSeq"/>
        </authorList>
    </citation>
    <scope>IDENTIFICATION</scope>
</reference>
<dbReference type="InterPro" id="IPR004184">
    <property type="entry name" value="PFL_dom"/>
</dbReference>
<feature type="domain" description="PFL" evidence="6">
    <location>
        <begin position="1"/>
        <end position="1150"/>
    </location>
</feature>
<evidence type="ECO:0000259" key="5">
    <source>
        <dbReference type="PROSITE" id="PS51149"/>
    </source>
</evidence>
<keyword evidence="7" id="KW-1185">Reference proteome</keyword>
<dbReference type="RefSeq" id="XP_065665230.1">
    <property type="nucleotide sequence ID" value="XM_065809158.1"/>
</dbReference>
<dbReference type="Pfam" id="PF02901">
    <property type="entry name" value="PFL-like"/>
    <property type="match status" value="1"/>
</dbReference>
<dbReference type="PANTHER" id="PTHR43641:SF2">
    <property type="entry name" value="DEHYDRATASE YBIW-RELATED"/>
    <property type="match status" value="1"/>
</dbReference>
<evidence type="ECO:0000256" key="4">
    <source>
        <dbReference type="SAM" id="MobiDB-lite"/>
    </source>
</evidence>
<protein>
    <submittedName>
        <fullName evidence="8">Uncharacterized protein LOC100198634 isoform X2</fullName>
    </submittedName>
</protein>
<name>A0ABM4CTH3_HYDVU</name>
<dbReference type="GeneID" id="100198634"/>
<dbReference type="InterPro" id="IPR001150">
    <property type="entry name" value="Gly_radical"/>
</dbReference>
<dbReference type="Proteomes" id="UP001652625">
    <property type="component" value="Chromosome 11"/>
</dbReference>
<dbReference type="Gene3D" id="3.20.70.20">
    <property type="match status" value="1"/>
</dbReference>
<dbReference type="InterPro" id="IPR011008">
    <property type="entry name" value="Dimeric_a/b-barrel"/>
</dbReference>
<dbReference type="SUPFAM" id="SSF51998">
    <property type="entry name" value="PFL-like glycyl radical enzymes"/>
    <property type="match status" value="1"/>
</dbReference>
<dbReference type="Pfam" id="PF20628">
    <property type="entry name" value="Dyp_perox_C"/>
    <property type="match status" value="1"/>
</dbReference>